<dbReference type="Proteomes" id="UP000051562">
    <property type="component" value="Unassembled WGS sequence"/>
</dbReference>
<dbReference type="AlphaFoldDB" id="A0A0Q3KKC3"/>
<reference evidence="1 2" key="1">
    <citation type="submission" date="2015-10" db="EMBL/GenBank/DDBJ databases">
        <title>Draft genome of Bosea thiooxidans.</title>
        <authorList>
            <person name="Wang X."/>
        </authorList>
    </citation>
    <scope>NUCLEOTIDE SEQUENCE [LARGE SCALE GENOMIC DNA]</scope>
    <source>
        <strain evidence="1 2">CGMCC 9174</strain>
    </source>
</reference>
<proteinExistence type="predicted"/>
<organism evidence="1 2">
    <name type="scientific">Bosea thiooxidans</name>
    <dbReference type="NCBI Taxonomy" id="53254"/>
    <lineage>
        <taxon>Bacteria</taxon>
        <taxon>Pseudomonadati</taxon>
        <taxon>Pseudomonadota</taxon>
        <taxon>Alphaproteobacteria</taxon>
        <taxon>Hyphomicrobiales</taxon>
        <taxon>Boseaceae</taxon>
        <taxon>Bosea</taxon>
    </lineage>
</organism>
<protein>
    <submittedName>
        <fullName evidence="1">Uncharacterized protein</fullName>
    </submittedName>
</protein>
<comment type="caution">
    <text evidence="1">The sequence shown here is derived from an EMBL/GenBank/DDBJ whole genome shotgun (WGS) entry which is preliminary data.</text>
</comment>
<sequence>MHTGKGVLVLRGGRRMPVVYRFGSNWGDTREGFLDCDTSEVDAGVLLDRLTVFCDDGTSVVIAVTHSSDRYLAVIGRLGGP</sequence>
<name>A0A0Q3KKC3_9HYPH</name>
<dbReference type="EMBL" id="LMAR01000044">
    <property type="protein sequence ID" value="KQK30019.1"/>
    <property type="molecule type" value="Genomic_DNA"/>
</dbReference>
<keyword evidence="2" id="KW-1185">Reference proteome</keyword>
<dbReference type="RefSeq" id="WP_055728819.1">
    <property type="nucleotide sequence ID" value="NZ_LMAR01000044.1"/>
</dbReference>
<evidence type="ECO:0000313" key="1">
    <source>
        <dbReference type="EMBL" id="KQK30019.1"/>
    </source>
</evidence>
<evidence type="ECO:0000313" key="2">
    <source>
        <dbReference type="Proteomes" id="UP000051562"/>
    </source>
</evidence>
<gene>
    <name evidence="1" type="ORF">ARD30_16360</name>
</gene>
<accession>A0A0Q3KKC3</accession>